<evidence type="ECO:0000259" key="1">
    <source>
        <dbReference type="PROSITE" id="PS51186"/>
    </source>
</evidence>
<dbReference type="EMBL" id="VBPB01000188">
    <property type="protein sequence ID" value="TMQ71038.1"/>
    <property type="molecule type" value="Genomic_DNA"/>
</dbReference>
<keyword evidence="2" id="KW-0808">Transferase</keyword>
<proteinExistence type="predicted"/>
<dbReference type="InterPro" id="IPR000182">
    <property type="entry name" value="GNAT_dom"/>
</dbReference>
<dbReference type="PROSITE" id="PS51186">
    <property type="entry name" value="GNAT"/>
    <property type="match status" value="1"/>
</dbReference>
<evidence type="ECO:0000313" key="2">
    <source>
        <dbReference type="EMBL" id="TMQ71038.1"/>
    </source>
</evidence>
<dbReference type="AlphaFoldDB" id="A0A538U581"/>
<feature type="domain" description="N-acetyltransferase" evidence="1">
    <location>
        <begin position="6"/>
        <end position="180"/>
    </location>
</feature>
<dbReference type="GO" id="GO:0016747">
    <property type="term" value="F:acyltransferase activity, transferring groups other than amino-acyl groups"/>
    <property type="evidence" value="ECO:0007669"/>
    <property type="project" value="InterPro"/>
</dbReference>
<accession>A0A538U581</accession>
<dbReference type="PANTHER" id="PTHR43072">
    <property type="entry name" value="N-ACETYLTRANSFERASE"/>
    <property type="match status" value="1"/>
</dbReference>
<protein>
    <submittedName>
        <fullName evidence="2">GNAT family N-acetyltransferase</fullName>
    </submittedName>
</protein>
<evidence type="ECO:0000313" key="3">
    <source>
        <dbReference type="Proteomes" id="UP000319771"/>
    </source>
</evidence>
<name>A0A538U581_UNCEI</name>
<dbReference type="CDD" id="cd04301">
    <property type="entry name" value="NAT_SF"/>
    <property type="match status" value="1"/>
</dbReference>
<dbReference type="SUPFAM" id="SSF55729">
    <property type="entry name" value="Acyl-CoA N-acyltransferases (Nat)"/>
    <property type="match status" value="1"/>
</dbReference>
<dbReference type="Gene3D" id="3.40.630.30">
    <property type="match status" value="1"/>
</dbReference>
<gene>
    <name evidence="2" type="ORF">E6K81_11105</name>
</gene>
<sequence>MPPSAPTPIRLTPADAERYARLRRKMLAEAPWAFDAGPDNEQGVAHDVYARMFADDQHAVLAIATAYSWGLTPGQPDLVAAAGITRMRAQKFAHRARIWGVYVDSAHRRRGLGRAVVSAAIRCGRGWAGVDYLDLGVSENSPEARWLFEGLGFKQWGREPEATDHGAQRFDEIYMTMKLKRS</sequence>
<organism evidence="2 3">
    <name type="scientific">Eiseniibacteriota bacterium</name>
    <dbReference type="NCBI Taxonomy" id="2212470"/>
    <lineage>
        <taxon>Bacteria</taxon>
        <taxon>Candidatus Eiseniibacteriota</taxon>
    </lineage>
</organism>
<dbReference type="Pfam" id="PF00583">
    <property type="entry name" value="Acetyltransf_1"/>
    <property type="match status" value="1"/>
</dbReference>
<dbReference type="Proteomes" id="UP000319771">
    <property type="component" value="Unassembled WGS sequence"/>
</dbReference>
<reference evidence="2 3" key="1">
    <citation type="journal article" date="2019" name="Nat. Microbiol.">
        <title>Mediterranean grassland soil C-N compound turnover is dependent on rainfall and depth, and is mediated by genomically divergent microorganisms.</title>
        <authorList>
            <person name="Diamond S."/>
            <person name="Andeer P.F."/>
            <person name="Li Z."/>
            <person name="Crits-Christoph A."/>
            <person name="Burstein D."/>
            <person name="Anantharaman K."/>
            <person name="Lane K.R."/>
            <person name="Thomas B.C."/>
            <person name="Pan C."/>
            <person name="Northen T.R."/>
            <person name="Banfield J.F."/>
        </authorList>
    </citation>
    <scope>NUCLEOTIDE SEQUENCE [LARGE SCALE GENOMIC DNA]</scope>
    <source>
        <strain evidence="2">WS_11</strain>
    </source>
</reference>
<comment type="caution">
    <text evidence="2">The sequence shown here is derived from an EMBL/GenBank/DDBJ whole genome shotgun (WGS) entry which is preliminary data.</text>
</comment>
<dbReference type="InterPro" id="IPR016181">
    <property type="entry name" value="Acyl_CoA_acyltransferase"/>
</dbReference>